<gene>
    <name evidence="2" type="ORF">PHPALM_6177</name>
</gene>
<feature type="compositionally biased region" description="Acidic residues" evidence="1">
    <location>
        <begin position="149"/>
        <end position="161"/>
    </location>
</feature>
<accession>A0A2P4YFJ3</accession>
<sequence>MTLFCTYQVLFQGCSLLIMYLAKTLTTKFANRGKGNCKVCSIRKRYIGERRATKFYCPGGSSSDKARQKYIANSLCYAEHTCAIKAGRTIKTTRSPAIKYGTLGVKMEPNDLIHANREAGGSTDTKDEDANETTARDGRNPAEAVALEAEAEREIEDEEDQ</sequence>
<name>A0A2P4YFJ3_9STRA</name>
<dbReference type="AlphaFoldDB" id="A0A2P4YFJ3"/>
<dbReference type="Proteomes" id="UP000237271">
    <property type="component" value="Unassembled WGS sequence"/>
</dbReference>
<dbReference type="EMBL" id="NCKW01003420">
    <property type="protein sequence ID" value="POM76564.1"/>
    <property type="molecule type" value="Genomic_DNA"/>
</dbReference>
<evidence type="ECO:0000313" key="3">
    <source>
        <dbReference type="Proteomes" id="UP000237271"/>
    </source>
</evidence>
<evidence type="ECO:0000256" key="1">
    <source>
        <dbReference type="SAM" id="MobiDB-lite"/>
    </source>
</evidence>
<organism evidence="2 3">
    <name type="scientific">Phytophthora palmivora</name>
    <dbReference type="NCBI Taxonomy" id="4796"/>
    <lineage>
        <taxon>Eukaryota</taxon>
        <taxon>Sar</taxon>
        <taxon>Stramenopiles</taxon>
        <taxon>Oomycota</taxon>
        <taxon>Peronosporomycetes</taxon>
        <taxon>Peronosporales</taxon>
        <taxon>Peronosporaceae</taxon>
        <taxon>Phytophthora</taxon>
    </lineage>
</organism>
<protein>
    <submittedName>
        <fullName evidence="2">Uncharacterized protein</fullName>
    </submittedName>
</protein>
<comment type="caution">
    <text evidence="2">The sequence shown here is derived from an EMBL/GenBank/DDBJ whole genome shotgun (WGS) entry which is preliminary data.</text>
</comment>
<evidence type="ECO:0000313" key="2">
    <source>
        <dbReference type="EMBL" id="POM76564.1"/>
    </source>
</evidence>
<reference evidence="2 3" key="1">
    <citation type="journal article" date="2017" name="Genome Biol. Evol.">
        <title>Phytophthora megakarya and P. palmivora, closely related causal agents of cacao black pod rot, underwent increases in genome sizes and gene numbers by different mechanisms.</title>
        <authorList>
            <person name="Ali S.S."/>
            <person name="Shao J."/>
            <person name="Lary D.J."/>
            <person name="Kronmiller B."/>
            <person name="Shen D."/>
            <person name="Strem M.D."/>
            <person name="Amoako-Attah I."/>
            <person name="Akrofi A.Y."/>
            <person name="Begoude B.A."/>
            <person name="Ten Hoopen G.M."/>
            <person name="Coulibaly K."/>
            <person name="Kebe B.I."/>
            <person name="Melnick R.L."/>
            <person name="Guiltinan M.J."/>
            <person name="Tyler B.M."/>
            <person name="Meinhardt L.W."/>
            <person name="Bailey B.A."/>
        </authorList>
    </citation>
    <scope>NUCLEOTIDE SEQUENCE [LARGE SCALE GENOMIC DNA]</scope>
    <source>
        <strain evidence="3">sbr112.9</strain>
    </source>
</reference>
<feature type="region of interest" description="Disordered" evidence="1">
    <location>
        <begin position="115"/>
        <end position="161"/>
    </location>
</feature>
<keyword evidence="3" id="KW-1185">Reference proteome</keyword>
<proteinExistence type="predicted"/>